<dbReference type="EMBL" id="CP003588">
    <property type="protein sequence ID" value="AFK71651.1"/>
    <property type="molecule type" value="Genomic_DNA"/>
</dbReference>
<evidence type="ECO:0000313" key="1">
    <source>
        <dbReference type="EMBL" id="AFK71651.1"/>
    </source>
</evidence>
<dbReference type="AlphaFoldDB" id="I3V1N0"/>
<reference evidence="1 2" key="1">
    <citation type="journal article" date="2012" name="J. Bacteriol.">
        <title>Complete Genome Sequence of the Naphthalene-Degrading Pseudomonas putida Strain ND6.</title>
        <authorList>
            <person name="Li S."/>
            <person name="Zhao H."/>
            <person name="Li Y."/>
            <person name="Niu S."/>
            <person name="Cai B."/>
        </authorList>
    </citation>
    <scope>NUCLEOTIDE SEQUENCE [LARGE SCALE GENOMIC DNA]</scope>
    <source>
        <strain evidence="1 2">ND6</strain>
    </source>
</reference>
<evidence type="ECO:0000313" key="2">
    <source>
        <dbReference type="Proteomes" id="UP000005268"/>
    </source>
</evidence>
<dbReference type="HOGENOM" id="CLU_084202_0_0_6"/>
<proteinExistence type="predicted"/>
<organism evidence="1 2">
    <name type="scientific">Pseudomonas putida ND6</name>
    <dbReference type="NCBI Taxonomy" id="231023"/>
    <lineage>
        <taxon>Bacteria</taxon>
        <taxon>Pseudomonadati</taxon>
        <taxon>Pseudomonadota</taxon>
        <taxon>Gammaproteobacteria</taxon>
        <taxon>Pseudomonadales</taxon>
        <taxon>Pseudomonadaceae</taxon>
        <taxon>Pseudomonas</taxon>
    </lineage>
</organism>
<name>I3V1N0_PSEPU</name>
<evidence type="ECO:0008006" key="3">
    <source>
        <dbReference type="Google" id="ProtNLM"/>
    </source>
</evidence>
<gene>
    <name evidence="1" type="ORF">YSA_09032</name>
</gene>
<dbReference type="KEGG" id="ppi:YSA_09032"/>
<accession>I3V1N0</accession>
<sequence>MGERNQHGLGRYVPQEVRRKIRSRCGFGCVICGLAYYDYEHFNPDFKDAKEHNPVGMTLLCMQCNQKRARGTLSAATVARANDNPKCKQQGFASELFDFGPGPIEVRFAGVSFIDCETLIQIRGVNLLSFRPPEEPGAPLLLSGFFPDVTGATTLKIVDNEWSAGDDNWDVEVEGPRITIRRGLGDVALQIRVHPPHALAVEKIDMEFEGYFLKGNEETLSYSMDGKSWSKLTSVGIQGCKVGIMFA</sequence>
<dbReference type="RefSeq" id="WP_014756067.1">
    <property type="nucleotide sequence ID" value="NC_017986.1"/>
</dbReference>
<dbReference type="Proteomes" id="UP000005268">
    <property type="component" value="Chromosome"/>
</dbReference>
<protein>
    <recommendedName>
        <fullName evidence="3">HNH endonuclease</fullName>
    </recommendedName>
</protein>